<dbReference type="HOGENOM" id="CLU_2757369_0_0_1"/>
<gene>
    <name evidence="2" type="ORF">M438DRAFT_19438</name>
</gene>
<dbReference type="AlphaFoldDB" id="A0A074XWW7"/>
<name>A0A074XWW7_AURPU</name>
<reference evidence="2 3" key="1">
    <citation type="journal article" date="2014" name="BMC Genomics">
        <title>Genome sequencing of four Aureobasidium pullulans varieties: biotechnological potential, stress tolerance, and description of new species.</title>
        <authorList>
            <person name="Gostin Ar C."/>
            <person name="Ohm R.A."/>
            <person name="Kogej T."/>
            <person name="Sonjak S."/>
            <person name="Turk M."/>
            <person name="Zajc J."/>
            <person name="Zalar P."/>
            <person name="Grube M."/>
            <person name="Sun H."/>
            <person name="Han J."/>
            <person name="Sharma A."/>
            <person name="Chiniquy J."/>
            <person name="Ngan C.Y."/>
            <person name="Lipzen A."/>
            <person name="Barry K."/>
            <person name="Grigoriev I.V."/>
            <person name="Gunde-Cimerman N."/>
        </authorList>
    </citation>
    <scope>NUCLEOTIDE SEQUENCE [LARGE SCALE GENOMIC DNA]</scope>
    <source>
        <strain evidence="2 3">EXF-150</strain>
    </source>
</reference>
<dbReference type="Proteomes" id="UP000030706">
    <property type="component" value="Unassembled WGS sequence"/>
</dbReference>
<keyword evidence="1" id="KW-0812">Transmembrane</keyword>
<keyword evidence="1" id="KW-1133">Transmembrane helix</keyword>
<sequence>MQHSATATFMQPCYSRPHQQTSMEPRRPQNWYFLGVVYLIGSSLPLGCTEAVVYRKTPSNWFTFGSWHVN</sequence>
<evidence type="ECO:0000313" key="2">
    <source>
        <dbReference type="EMBL" id="KEQ90083.1"/>
    </source>
</evidence>
<keyword evidence="3" id="KW-1185">Reference proteome</keyword>
<feature type="transmembrane region" description="Helical" evidence="1">
    <location>
        <begin position="31"/>
        <end position="54"/>
    </location>
</feature>
<evidence type="ECO:0000256" key="1">
    <source>
        <dbReference type="SAM" id="Phobius"/>
    </source>
</evidence>
<proteinExistence type="predicted"/>
<dbReference type="EMBL" id="KL584974">
    <property type="protein sequence ID" value="KEQ90083.1"/>
    <property type="molecule type" value="Genomic_DNA"/>
</dbReference>
<accession>A0A074XWW7</accession>
<dbReference type="RefSeq" id="XP_029766270.1">
    <property type="nucleotide sequence ID" value="XM_029899286.1"/>
</dbReference>
<dbReference type="GeneID" id="40741592"/>
<protein>
    <submittedName>
        <fullName evidence="2">Uncharacterized protein</fullName>
    </submittedName>
</protein>
<organism evidence="2 3">
    <name type="scientific">Aureobasidium pullulans EXF-150</name>
    <dbReference type="NCBI Taxonomy" id="1043002"/>
    <lineage>
        <taxon>Eukaryota</taxon>
        <taxon>Fungi</taxon>
        <taxon>Dikarya</taxon>
        <taxon>Ascomycota</taxon>
        <taxon>Pezizomycotina</taxon>
        <taxon>Dothideomycetes</taxon>
        <taxon>Dothideomycetidae</taxon>
        <taxon>Dothideales</taxon>
        <taxon>Saccotheciaceae</taxon>
        <taxon>Aureobasidium</taxon>
    </lineage>
</organism>
<keyword evidence="1" id="KW-0472">Membrane</keyword>
<evidence type="ECO:0000313" key="3">
    <source>
        <dbReference type="Proteomes" id="UP000030706"/>
    </source>
</evidence>